<feature type="region of interest" description="Disordered" evidence="2">
    <location>
        <begin position="819"/>
        <end position="846"/>
    </location>
</feature>
<feature type="coiled-coil region" evidence="1">
    <location>
        <begin position="559"/>
        <end position="690"/>
    </location>
</feature>
<evidence type="ECO:0000256" key="2">
    <source>
        <dbReference type="SAM" id="MobiDB-lite"/>
    </source>
</evidence>
<feature type="coiled-coil region" evidence="1">
    <location>
        <begin position="53"/>
        <end position="471"/>
    </location>
</feature>
<evidence type="ECO:0000313" key="4">
    <source>
        <dbReference type="Proteomes" id="UP000009168"/>
    </source>
</evidence>
<reference evidence="4" key="1">
    <citation type="journal article" date="2006" name="PLoS Biol.">
        <title>Macronuclear genome sequence of the ciliate Tetrahymena thermophila, a model eukaryote.</title>
        <authorList>
            <person name="Eisen J.A."/>
            <person name="Coyne R.S."/>
            <person name="Wu M."/>
            <person name="Wu D."/>
            <person name="Thiagarajan M."/>
            <person name="Wortman J.R."/>
            <person name="Badger J.H."/>
            <person name="Ren Q."/>
            <person name="Amedeo P."/>
            <person name="Jones K.M."/>
            <person name="Tallon L.J."/>
            <person name="Delcher A.L."/>
            <person name="Salzberg S.L."/>
            <person name="Silva J.C."/>
            <person name="Haas B.J."/>
            <person name="Majoros W.H."/>
            <person name="Farzad M."/>
            <person name="Carlton J.M."/>
            <person name="Smith R.K. Jr."/>
            <person name="Garg J."/>
            <person name="Pearlman R.E."/>
            <person name="Karrer K.M."/>
            <person name="Sun L."/>
            <person name="Manning G."/>
            <person name="Elde N.C."/>
            <person name="Turkewitz A.P."/>
            <person name="Asai D.J."/>
            <person name="Wilkes D.E."/>
            <person name="Wang Y."/>
            <person name="Cai H."/>
            <person name="Collins K."/>
            <person name="Stewart B.A."/>
            <person name="Lee S.R."/>
            <person name="Wilamowska K."/>
            <person name="Weinberg Z."/>
            <person name="Ruzzo W.L."/>
            <person name="Wloga D."/>
            <person name="Gaertig J."/>
            <person name="Frankel J."/>
            <person name="Tsao C.-C."/>
            <person name="Gorovsky M.A."/>
            <person name="Keeling P.J."/>
            <person name="Waller R.F."/>
            <person name="Patron N.J."/>
            <person name="Cherry J.M."/>
            <person name="Stover N.A."/>
            <person name="Krieger C.J."/>
            <person name="del Toro C."/>
            <person name="Ryder H.F."/>
            <person name="Williamson S.C."/>
            <person name="Barbeau R.A."/>
            <person name="Hamilton E.P."/>
            <person name="Orias E."/>
        </authorList>
    </citation>
    <scope>NUCLEOTIDE SEQUENCE [LARGE SCALE GENOMIC DNA]</scope>
    <source>
        <strain evidence="4">SB210</strain>
    </source>
</reference>
<organism evidence="3 4">
    <name type="scientific">Tetrahymena thermophila (strain SB210)</name>
    <dbReference type="NCBI Taxonomy" id="312017"/>
    <lineage>
        <taxon>Eukaryota</taxon>
        <taxon>Sar</taxon>
        <taxon>Alveolata</taxon>
        <taxon>Ciliophora</taxon>
        <taxon>Intramacronucleata</taxon>
        <taxon>Oligohymenophorea</taxon>
        <taxon>Hymenostomatida</taxon>
        <taxon>Tetrahymenina</taxon>
        <taxon>Tetrahymenidae</taxon>
        <taxon>Tetrahymena</taxon>
    </lineage>
</organism>
<sequence length="890" mass="107202">MNNQQNLELNFDNQAHFQNRSMNQFQQNDQHIQYEDMVAQKIQELQIIQGQEIKQLKQKLIEKEHIIQDLNDKFNKLEENFNYNLQVIDARDHDISELSAKMIELKQICDQKNFRIEELEKEVQEASRGQDEVKDRMAEKNRLLYDKIEELKQEVKFYKNNYNQELLKHKESANRLSNMEKIMQENEQKVRLELENRIDQIKQQYMTEIQKLESLLEQAKRQKETHTSEIQTQNERLLKQNEELLAERIQLKAQLIEKERAQAQEIYERNARVQEALTLAQHAQQEAQNLKQANSGWDVVMREKLQIAQQEKEDILQMLNQHKQKSKQKIQNIREEGERRFEELIRENSARVKRLQQELRDTQQQNDFLSLSEKNLKEKLQEALSSNRREVEEIEHKNNLYLKNLEEDKRQLRNEIQIKEFQNNQLNEEIQREIKKYAMLEQEFKEQSDQLTQLEKENTMLIEELVLYKKNFPNVNFGQQMQRRSFYPLQQHQSPFKKEYEQAQGQKDESFEKLFSQDMGYVNVGSSLMGNNPHPQQNFNEHIPLPENRSQPFEQFQKIKELEFDIKTYKDLIEDMTKEMERVKQKLEFNNQELRLSKEECIELRNRVSEQKLDIISMREKLQKYELENKELSKDILEKKTYEQIQQTIKLKDEAIETLKQKNNKYQKEINQLRRERESLSEISAQLKSKCIEYEERLEIGQYGDKGVDPQELRAQNQIFIQQLHQMELQLQNCEEELKKWQKIDVEKQQIIEQLKEELIQNNKLFKNKSIPALSVISHYNHMKRQEAAQKQHPQQAFKNIPKYDQFEEIDDVPVKLNKPQNISNNNSLSPQKHNQQIQNTQNEKAFNSQDKILKQAEKQFKKELIELYDHVNPDSNQFIKGKPQMFANY</sequence>
<dbReference type="RefSeq" id="XP_001007306.2">
    <property type="nucleotide sequence ID" value="XM_001007306.3"/>
</dbReference>
<dbReference type="GeneID" id="7826783"/>
<evidence type="ECO:0000313" key="3">
    <source>
        <dbReference type="EMBL" id="EAR87061.2"/>
    </source>
</evidence>
<accession>Q22NV0</accession>
<dbReference type="OrthoDB" id="310380at2759"/>
<dbReference type="STRING" id="312017.Q22NV0"/>
<name>Q22NV0_TETTS</name>
<dbReference type="eggNOG" id="ENOG502SZKU">
    <property type="taxonomic scope" value="Eukaryota"/>
</dbReference>
<dbReference type="EMBL" id="GG662856">
    <property type="protein sequence ID" value="EAR87061.2"/>
    <property type="molecule type" value="Genomic_DNA"/>
</dbReference>
<evidence type="ECO:0000256" key="1">
    <source>
        <dbReference type="SAM" id="Coils"/>
    </source>
</evidence>
<feature type="coiled-coil region" evidence="1">
    <location>
        <begin position="717"/>
        <end position="744"/>
    </location>
</feature>
<protein>
    <submittedName>
        <fullName evidence="3">Uncharacterized protein</fullName>
    </submittedName>
</protein>
<gene>
    <name evidence="3" type="ORF">TTHERM_00418510</name>
</gene>
<keyword evidence="1" id="KW-0175">Coiled coil</keyword>
<dbReference type="HOGENOM" id="CLU_336347_0_0_1"/>
<keyword evidence="4" id="KW-1185">Reference proteome</keyword>
<dbReference type="InParanoid" id="Q22NV0"/>
<proteinExistence type="predicted"/>
<dbReference type="AlphaFoldDB" id="Q22NV0"/>
<dbReference type="KEGG" id="tet:TTHERM_00418510"/>
<dbReference type="Proteomes" id="UP000009168">
    <property type="component" value="Unassembled WGS sequence"/>
</dbReference>